<organism evidence="1 2">
    <name type="scientific">Sphingoaurantiacus capsulatus</name>
    <dbReference type="NCBI Taxonomy" id="1771310"/>
    <lineage>
        <taxon>Bacteria</taxon>
        <taxon>Pseudomonadati</taxon>
        <taxon>Pseudomonadota</taxon>
        <taxon>Alphaproteobacteria</taxon>
        <taxon>Sphingomonadales</taxon>
        <taxon>Sphingosinicellaceae</taxon>
        <taxon>Sphingoaurantiacus</taxon>
    </lineage>
</organism>
<dbReference type="RefSeq" id="WP_380861301.1">
    <property type="nucleotide sequence ID" value="NZ_JBHRXV010000010.1"/>
</dbReference>
<dbReference type="InterPro" id="IPR006311">
    <property type="entry name" value="TAT_signal"/>
</dbReference>
<dbReference type="Proteomes" id="UP001595615">
    <property type="component" value="Unassembled WGS sequence"/>
</dbReference>
<dbReference type="EMBL" id="JBHRXV010000010">
    <property type="protein sequence ID" value="MFC3713115.1"/>
    <property type="molecule type" value="Genomic_DNA"/>
</dbReference>
<evidence type="ECO:0000313" key="1">
    <source>
        <dbReference type="EMBL" id="MFC3713115.1"/>
    </source>
</evidence>
<evidence type="ECO:0000313" key="2">
    <source>
        <dbReference type="Proteomes" id="UP001595615"/>
    </source>
</evidence>
<comment type="caution">
    <text evidence="1">The sequence shown here is derived from an EMBL/GenBank/DDBJ whole genome shotgun (WGS) entry which is preliminary data.</text>
</comment>
<protein>
    <submittedName>
        <fullName evidence="1">Uncharacterized protein</fullName>
    </submittedName>
</protein>
<accession>A0ABV7XAE2</accession>
<gene>
    <name evidence="1" type="ORF">ACFOMD_11060</name>
</gene>
<proteinExistence type="predicted"/>
<dbReference type="PROSITE" id="PS51318">
    <property type="entry name" value="TAT"/>
    <property type="match status" value="1"/>
</dbReference>
<keyword evidence="2" id="KW-1185">Reference proteome</keyword>
<reference evidence="2" key="1">
    <citation type="journal article" date="2019" name="Int. J. Syst. Evol. Microbiol.">
        <title>The Global Catalogue of Microorganisms (GCM) 10K type strain sequencing project: providing services to taxonomists for standard genome sequencing and annotation.</title>
        <authorList>
            <consortium name="The Broad Institute Genomics Platform"/>
            <consortium name="The Broad Institute Genome Sequencing Center for Infectious Disease"/>
            <person name="Wu L."/>
            <person name="Ma J."/>
        </authorList>
    </citation>
    <scope>NUCLEOTIDE SEQUENCE [LARGE SCALE GENOMIC DNA]</scope>
    <source>
        <strain evidence="2">KCTC 42644</strain>
    </source>
</reference>
<sequence>MSEQTNDAAPDSGASRRAVLRLGAIAVPAVVTMKPAYAAVTSVMACQIPITNWVDSTGTIKAANSNGAFPPPSRAYKGEEILRNQRPNIKMTNNQTLTQQAFNAHVEYIKKLQRGTAGFTCWASIAGRRAGI</sequence>
<name>A0ABV7XAE2_9SPHN</name>